<dbReference type="InterPro" id="IPR009078">
    <property type="entry name" value="Ferritin-like_SF"/>
</dbReference>
<name>A0A1G6GPU5_9GAMM</name>
<reference evidence="2" key="1">
    <citation type="submission" date="2016-09" db="EMBL/GenBank/DDBJ databases">
        <authorList>
            <person name="Varghese N."/>
            <person name="Submissions S."/>
        </authorList>
    </citation>
    <scope>NUCLEOTIDE SEQUENCE [LARGE SCALE GENOMIC DNA]</scope>
    <source>
        <strain evidence="2">ANC 4667</strain>
    </source>
</reference>
<organism evidence="1 2">
    <name type="scientific">Acinetobacter kookii</name>
    <dbReference type="NCBI Taxonomy" id="1226327"/>
    <lineage>
        <taxon>Bacteria</taxon>
        <taxon>Pseudomonadati</taxon>
        <taxon>Pseudomonadota</taxon>
        <taxon>Gammaproteobacteria</taxon>
        <taxon>Moraxellales</taxon>
        <taxon>Moraxellaceae</taxon>
        <taxon>Acinetobacter</taxon>
    </lineage>
</organism>
<dbReference type="OrthoDB" id="4511647at2"/>
<evidence type="ECO:0000313" key="1">
    <source>
        <dbReference type="EMBL" id="SDB83974.1"/>
    </source>
</evidence>
<dbReference type="SUPFAM" id="SSF47240">
    <property type="entry name" value="Ferritin-like"/>
    <property type="match status" value="1"/>
</dbReference>
<dbReference type="RefSeq" id="WP_092818294.1">
    <property type="nucleotide sequence ID" value="NZ_BAABKJ010000006.1"/>
</dbReference>
<dbReference type="STRING" id="1226327.SAMN05421732_101197"/>
<dbReference type="EMBL" id="FMYO01000001">
    <property type="protein sequence ID" value="SDB83974.1"/>
    <property type="molecule type" value="Genomic_DNA"/>
</dbReference>
<protein>
    <recommendedName>
        <fullName evidence="3">p-aminobenzoate N-oxygenase AurF</fullName>
    </recommendedName>
</protein>
<accession>A0A1G6GPU5</accession>
<evidence type="ECO:0008006" key="3">
    <source>
        <dbReference type="Google" id="ProtNLM"/>
    </source>
</evidence>
<dbReference type="Proteomes" id="UP000243468">
    <property type="component" value="Unassembled WGS sequence"/>
</dbReference>
<evidence type="ECO:0000313" key="2">
    <source>
        <dbReference type="Proteomes" id="UP000243468"/>
    </source>
</evidence>
<proteinExistence type="predicted"/>
<keyword evidence="2" id="KW-1185">Reference proteome</keyword>
<dbReference type="AlphaFoldDB" id="A0A1G6GPU5"/>
<gene>
    <name evidence="1" type="ORF">SAMN05421732_101197</name>
</gene>
<sequence length="309" mass="35309">MASIDLEKMLDKVKNTQWTLSDIDWDAPGKELITAEQWPNLKEFMADLMWIEHVGARAFAAMSKKAPNPVLAEMYAIFHAEEQRHANAEMALMKRWDMLEHDIPKPNKNLRLIIQWLDRYADDMPFYILGAVIPMLEVALDGALCTFLLDSVDDPVCHQAFKLINGDEARHLGVGFSVMEAQGYNKTLIQLAQMAARAIDPRILLGILAYLPLINKMRDNVIKLGLAEEKLYAAMSKFSRIGGRTAAGRRNPWYQIIQFHAYKVIDRKQKWFHIPVDAMVTMTDKIPEKSLPKVPSWIYQLTTEPTATK</sequence>